<keyword evidence="3" id="KW-0804">Transcription</keyword>
<dbReference type="PANTHER" id="PTHR33164">
    <property type="entry name" value="TRANSCRIPTIONAL REGULATOR, MARR FAMILY"/>
    <property type="match status" value="1"/>
</dbReference>
<accession>A0A7Y9JDN0</accession>
<dbReference type="AlphaFoldDB" id="A0A7Y9JDN0"/>
<dbReference type="InterPro" id="IPR039422">
    <property type="entry name" value="MarR/SlyA-like"/>
</dbReference>
<comment type="caution">
    <text evidence="5">The sequence shown here is derived from an EMBL/GenBank/DDBJ whole genome shotgun (WGS) entry which is preliminary data.</text>
</comment>
<dbReference type="PROSITE" id="PS01117">
    <property type="entry name" value="HTH_MARR_1"/>
    <property type="match status" value="1"/>
</dbReference>
<dbReference type="InterPro" id="IPR036390">
    <property type="entry name" value="WH_DNA-bd_sf"/>
</dbReference>
<dbReference type="EMBL" id="JACCBG010000001">
    <property type="protein sequence ID" value="NYD43434.1"/>
    <property type="molecule type" value="Genomic_DNA"/>
</dbReference>
<keyword evidence="2 5" id="KW-0238">DNA-binding</keyword>
<keyword evidence="1" id="KW-0805">Transcription regulation</keyword>
<dbReference type="GO" id="GO:0006950">
    <property type="term" value="P:response to stress"/>
    <property type="evidence" value="ECO:0007669"/>
    <property type="project" value="TreeGrafter"/>
</dbReference>
<sequence>MPDKKPDTTDDLVTALLRSSRVLVAVAARSLAEVEDVVTVTQFRTLVVLSGRGGTTLRALAESLDVNASTAQRMVERLVAGGLVSRRTGDTDRRQVALELTDEGRQVVERVTERRRKEIARIVRRMPAETRAAFVAAVDAFGDAAEEPRVGAVEEILWGWATGSATAGNV</sequence>
<dbReference type="SUPFAM" id="SSF46785">
    <property type="entry name" value="Winged helix' DNA-binding domain"/>
    <property type="match status" value="1"/>
</dbReference>
<dbReference type="InterPro" id="IPR000835">
    <property type="entry name" value="HTH_MarR-typ"/>
</dbReference>
<dbReference type="RefSeq" id="WP_218851541.1">
    <property type="nucleotide sequence ID" value="NZ_JACCBG010000001.1"/>
</dbReference>
<name>A0A7Y9JDN0_9ACTN</name>
<feature type="domain" description="HTH marR-type" evidence="4">
    <location>
        <begin position="9"/>
        <end position="143"/>
    </location>
</feature>
<dbReference type="GO" id="GO:0003700">
    <property type="term" value="F:DNA-binding transcription factor activity"/>
    <property type="evidence" value="ECO:0007669"/>
    <property type="project" value="InterPro"/>
</dbReference>
<evidence type="ECO:0000256" key="3">
    <source>
        <dbReference type="ARBA" id="ARBA00023163"/>
    </source>
</evidence>
<dbReference type="InterPro" id="IPR036388">
    <property type="entry name" value="WH-like_DNA-bd_sf"/>
</dbReference>
<dbReference type="PRINTS" id="PR00598">
    <property type="entry name" value="HTHMARR"/>
</dbReference>
<reference evidence="5 6" key="1">
    <citation type="submission" date="2020-07" db="EMBL/GenBank/DDBJ databases">
        <title>Sequencing the genomes of 1000 actinobacteria strains.</title>
        <authorList>
            <person name="Klenk H.-P."/>
        </authorList>
    </citation>
    <scope>NUCLEOTIDE SEQUENCE [LARGE SCALE GENOMIC DNA]</scope>
    <source>
        <strain evidence="5 6">DSM 21350</strain>
    </source>
</reference>
<dbReference type="PANTHER" id="PTHR33164:SF94">
    <property type="entry name" value="TRANSCRIPTIONAL REGULATORY PROTEIN-RELATED"/>
    <property type="match status" value="1"/>
</dbReference>
<evidence type="ECO:0000256" key="1">
    <source>
        <dbReference type="ARBA" id="ARBA00023015"/>
    </source>
</evidence>
<dbReference type="Proteomes" id="UP000535511">
    <property type="component" value="Unassembled WGS sequence"/>
</dbReference>
<dbReference type="SMART" id="SM00347">
    <property type="entry name" value="HTH_MARR"/>
    <property type="match status" value="1"/>
</dbReference>
<keyword evidence="6" id="KW-1185">Reference proteome</keyword>
<dbReference type="Gene3D" id="1.10.10.10">
    <property type="entry name" value="Winged helix-like DNA-binding domain superfamily/Winged helix DNA-binding domain"/>
    <property type="match status" value="1"/>
</dbReference>
<dbReference type="GO" id="GO:0003677">
    <property type="term" value="F:DNA binding"/>
    <property type="evidence" value="ECO:0007669"/>
    <property type="project" value="UniProtKB-KW"/>
</dbReference>
<dbReference type="InterPro" id="IPR023187">
    <property type="entry name" value="Tscrpt_reg_MarR-type_CS"/>
</dbReference>
<evidence type="ECO:0000259" key="4">
    <source>
        <dbReference type="PROSITE" id="PS50995"/>
    </source>
</evidence>
<gene>
    <name evidence="5" type="ORF">BJZ21_003517</name>
</gene>
<evidence type="ECO:0000313" key="5">
    <source>
        <dbReference type="EMBL" id="NYD43434.1"/>
    </source>
</evidence>
<dbReference type="PROSITE" id="PS50995">
    <property type="entry name" value="HTH_MARR_2"/>
    <property type="match status" value="1"/>
</dbReference>
<protein>
    <submittedName>
        <fullName evidence="5">DNA-binding MarR family transcriptional regulator</fullName>
    </submittedName>
</protein>
<evidence type="ECO:0000256" key="2">
    <source>
        <dbReference type="ARBA" id="ARBA00023125"/>
    </source>
</evidence>
<organism evidence="5 6">
    <name type="scientific">Nocardioides panaciterrulae</name>
    <dbReference type="NCBI Taxonomy" id="661492"/>
    <lineage>
        <taxon>Bacteria</taxon>
        <taxon>Bacillati</taxon>
        <taxon>Actinomycetota</taxon>
        <taxon>Actinomycetes</taxon>
        <taxon>Propionibacteriales</taxon>
        <taxon>Nocardioidaceae</taxon>
        <taxon>Nocardioides</taxon>
    </lineage>
</organism>
<evidence type="ECO:0000313" key="6">
    <source>
        <dbReference type="Proteomes" id="UP000535511"/>
    </source>
</evidence>
<proteinExistence type="predicted"/>
<dbReference type="Pfam" id="PF12802">
    <property type="entry name" value="MarR_2"/>
    <property type="match status" value="1"/>
</dbReference>